<evidence type="ECO:0008006" key="10">
    <source>
        <dbReference type="Google" id="ProtNLM"/>
    </source>
</evidence>
<keyword evidence="6 7" id="KW-0349">Heme</keyword>
<dbReference type="PANTHER" id="PTHR46206">
    <property type="entry name" value="CYTOCHROME P450"/>
    <property type="match status" value="1"/>
</dbReference>
<dbReference type="PROSITE" id="PS00086">
    <property type="entry name" value="CYTOCHROME_P450"/>
    <property type="match status" value="1"/>
</dbReference>
<dbReference type="Proteomes" id="UP000219338">
    <property type="component" value="Unassembled WGS sequence"/>
</dbReference>
<comment type="cofactor">
    <cofactor evidence="1 6">
        <name>heme</name>
        <dbReference type="ChEBI" id="CHEBI:30413"/>
    </cofactor>
</comment>
<accession>A0A284RPQ4</accession>
<dbReference type="InterPro" id="IPR036396">
    <property type="entry name" value="Cyt_P450_sf"/>
</dbReference>
<dbReference type="OrthoDB" id="1844152at2759"/>
<dbReference type="InterPro" id="IPR002403">
    <property type="entry name" value="Cyt_P450_E_grp-IV"/>
</dbReference>
<dbReference type="AlphaFoldDB" id="A0A284RPQ4"/>
<evidence type="ECO:0000313" key="9">
    <source>
        <dbReference type="Proteomes" id="UP000219338"/>
    </source>
</evidence>
<dbReference type="GO" id="GO:0020037">
    <property type="term" value="F:heme binding"/>
    <property type="evidence" value="ECO:0007669"/>
    <property type="project" value="InterPro"/>
</dbReference>
<evidence type="ECO:0000256" key="5">
    <source>
        <dbReference type="ARBA" id="ARBA00023004"/>
    </source>
</evidence>
<sequence length="504" mass="57597">MPLEEYVDLARQVDKTLVLRSLDLATVFLLALQVRKALISRQKLKSIPTVGSSGIIGSWIDAFKFIFHAKEIVEEGHRVYGSIFKVPLLDRWTVVISGAERINDIRKSSLEELSSIVMSEDMDYTFGRSNRVDPYHLDVVRGALTRNIATCFADVQDEIKVAFRDNIPMTEDWVEIPAYETILQIVCRASNRMFVGLPLCRNREYIKLNINYTIEIFTFARIINLLPTVLKMQVILAQHSKAEKFLGETIRERMHQQDVYGKDWPGKPNDLVSWLLDITYGDDKKRSVKDHCSRVLALNTAAIHTTSMTFTTALYALATHPEYAETLRDEVEPIIDEEGCTKAAMGKMNQLDSFLKEAQRVYGNMGVFGMQRTTRKDFVFSDGTVVPAGVQIVVASLSTHTDEENYEDPLEFKPWRFSEKRKQEGEGIRHHMATPSLDFVFFGHGRPACPGRFFAVNELKALMSHVLLNFDVKIDKFPTPVWFSDNQMPNQSSKVLFRKRVRTP</sequence>
<dbReference type="PRINTS" id="PR00465">
    <property type="entry name" value="EP450IV"/>
</dbReference>
<feature type="binding site" description="axial binding residue" evidence="6">
    <location>
        <position position="449"/>
    </location>
    <ligand>
        <name>heme</name>
        <dbReference type="ChEBI" id="CHEBI:30413"/>
    </ligand>
    <ligandPart>
        <name>Fe</name>
        <dbReference type="ChEBI" id="CHEBI:18248"/>
    </ligandPart>
</feature>
<evidence type="ECO:0000256" key="1">
    <source>
        <dbReference type="ARBA" id="ARBA00001971"/>
    </source>
</evidence>
<dbReference type="InterPro" id="IPR001128">
    <property type="entry name" value="Cyt_P450"/>
</dbReference>
<dbReference type="SUPFAM" id="SSF48264">
    <property type="entry name" value="Cytochrome P450"/>
    <property type="match status" value="1"/>
</dbReference>
<keyword evidence="3 6" id="KW-0479">Metal-binding</keyword>
<dbReference type="GO" id="GO:0005506">
    <property type="term" value="F:iron ion binding"/>
    <property type="evidence" value="ECO:0007669"/>
    <property type="project" value="InterPro"/>
</dbReference>
<evidence type="ECO:0000256" key="2">
    <source>
        <dbReference type="ARBA" id="ARBA00010617"/>
    </source>
</evidence>
<protein>
    <recommendedName>
        <fullName evidence="10">Cytochrome P450</fullName>
    </recommendedName>
</protein>
<keyword evidence="5 6" id="KW-0408">Iron</keyword>
<dbReference type="STRING" id="47428.A0A284RPQ4"/>
<organism evidence="8 9">
    <name type="scientific">Armillaria ostoyae</name>
    <name type="common">Armillaria root rot fungus</name>
    <dbReference type="NCBI Taxonomy" id="47428"/>
    <lineage>
        <taxon>Eukaryota</taxon>
        <taxon>Fungi</taxon>
        <taxon>Dikarya</taxon>
        <taxon>Basidiomycota</taxon>
        <taxon>Agaricomycotina</taxon>
        <taxon>Agaricomycetes</taxon>
        <taxon>Agaricomycetidae</taxon>
        <taxon>Agaricales</taxon>
        <taxon>Marasmiineae</taxon>
        <taxon>Physalacriaceae</taxon>
        <taxon>Armillaria</taxon>
    </lineage>
</organism>
<proteinExistence type="inferred from homology"/>
<keyword evidence="9" id="KW-1185">Reference proteome</keyword>
<dbReference type="GO" id="GO:0004497">
    <property type="term" value="F:monooxygenase activity"/>
    <property type="evidence" value="ECO:0007669"/>
    <property type="project" value="UniProtKB-KW"/>
</dbReference>
<comment type="similarity">
    <text evidence="2 7">Belongs to the cytochrome P450 family.</text>
</comment>
<evidence type="ECO:0000313" key="8">
    <source>
        <dbReference type="EMBL" id="SJL10747.1"/>
    </source>
</evidence>
<keyword evidence="7" id="KW-0503">Monooxygenase</keyword>
<keyword evidence="4 7" id="KW-0560">Oxidoreductase</keyword>
<dbReference type="Pfam" id="PF00067">
    <property type="entry name" value="p450"/>
    <property type="match status" value="1"/>
</dbReference>
<evidence type="ECO:0000256" key="7">
    <source>
        <dbReference type="RuleBase" id="RU000461"/>
    </source>
</evidence>
<gene>
    <name evidence="8" type="ORF">ARMOST_14141</name>
</gene>
<evidence type="ECO:0000256" key="3">
    <source>
        <dbReference type="ARBA" id="ARBA00022723"/>
    </source>
</evidence>
<dbReference type="GO" id="GO:0016705">
    <property type="term" value="F:oxidoreductase activity, acting on paired donors, with incorporation or reduction of molecular oxygen"/>
    <property type="evidence" value="ECO:0007669"/>
    <property type="project" value="InterPro"/>
</dbReference>
<dbReference type="CDD" id="cd11041">
    <property type="entry name" value="CYP503A1-like"/>
    <property type="match status" value="1"/>
</dbReference>
<dbReference type="InterPro" id="IPR017972">
    <property type="entry name" value="Cyt_P450_CS"/>
</dbReference>
<evidence type="ECO:0000256" key="4">
    <source>
        <dbReference type="ARBA" id="ARBA00023002"/>
    </source>
</evidence>
<dbReference type="Gene3D" id="1.10.630.10">
    <property type="entry name" value="Cytochrome P450"/>
    <property type="match status" value="1"/>
</dbReference>
<dbReference type="OMA" id="QWIRESP"/>
<evidence type="ECO:0000256" key="6">
    <source>
        <dbReference type="PIRSR" id="PIRSR602403-1"/>
    </source>
</evidence>
<reference evidence="9" key="1">
    <citation type="journal article" date="2017" name="Nat. Ecol. Evol.">
        <title>Genome expansion and lineage-specific genetic innovations in the forest pathogenic fungi Armillaria.</title>
        <authorList>
            <person name="Sipos G."/>
            <person name="Prasanna A.N."/>
            <person name="Walter M.C."/>
            <person name="O'Connor E."/>
            <person name="Balint B."/>
            <person name="Krizsan K."/>
            <person name="Kiss B."/>
            <person name="Hess J."/>
            <person name="Varga T."/>
            <person name="Slot J."/>
            <person name="Riley R."/>
            <person name="Boka B."/>
            <person name="Rigling D."/>
            <person name="Barry K."/>
            <person name="Lee J."/>
            <person name="Mihaltcheva S."/>
            <person name="LaButti K."/>
            <person name="Lipzen A."/>
            <person name="Waldron R."/>
            <person name="Moloney N.M."/>
            <person name="Sperisen C."/>
            <person name="Kredics L."/>
            <person name="Vagvoelgyi C."/>
            <person name="Patrignani A."/>
            <person name="Fitzpatrick D."/>
            <person name="Nagy I."/>
            <person name="Doyle S."/>
            <person name="Anderson J.B."/>
            <person name="Grigoriev I.V."/>
            <person name="Gueldener U."/>
            <person name="Muensterkoetter M."/>
            <person name="Nagy L.G."/>
        </authorList>
    </citation>
    <scope>NUCLEOTIDE SEQUENCE [LARGE SCALE GENOMIC DNA]</scope>
    <source>
        <strain evidence="9">C18/9</strain>
    </source>
</reference>
<name>A0A284RPQ4_ARMOS</name>
<dbReference type="EMBL" id="FUEG01000012">
    <property type="protein sequence ID" value="SJL10747.1"/>
    <property type="molecule type" value="Genomic_DNA"/>
</dbReference>